<proteinExistence type="inferred from homology"/>
<dbReference type="Proteomes" id="UP000424527">
    <property type="component" value="Unassembled WGS sequence"/>
</dbReference>
<feature type="region of interest" description="Disordered" evidence="3">
    <location>
        <begin position="412"/>
        <end position="525"/>
    </location>
</feature>
<dbReference type="InterPro" id="IPR059029">
    <property type="entry name" value="FAM13A_dom"/>
</dbReference>
<evidence type="ECO:0000256" key="2">
    <source>
        <dbReference type="SAM" id="Coils"/>
    </source>
</evidence>
<comment type="similarity">
    <text evidence="1">Belongs to the FAM13 family.</text>
</comment>
<dbReference type="InterPro" id="IPR008936">
    <property type="entry name" value="Rho_GTPase_activation_prot"/>
</dbReference>
<feature type="region of interest" description="Disordered" evidence="3">
    <location>
        <begin position="679"/>
        <end position="705"/>
    </location>
</feature>
<name>A0A6G0J9Z4_LARCR</name>
<comment type="caution">
    <text evidence="5">The sequence shown here is derived from an EMBL/GenBank/DDBJ whole genome shotgun (WGS) entry which is preliminary data.</text>
</comment>
<dbReference type="Pfam" id="PF00620">
    <property type="entry name" value="RhoGAP"/>
    <property type="match status" value="1"/>
</dbReference>
<dbReference type="AlphaFoldDB" id="A0A6G0J9Z4"/>
<protein>
    <submittedName>
        <fullName evidence="5">Protein FAM13A</fullName>
    </submittedName>
</protein>
<evidence type="ECO:0000256" key="3">
    <source>
        <dbReference type="SAM" id="MobiDB-lite"/>
    </source>
</evidence>
<feature type="compositionally biased region" description="Basic and acidic residues" evidence="3">
    <location>
        <begin position="795"/>
        <end position="805"/>
    </location>
</feature>
<dbReference type="GO" id="GO:0007165">
    <property type="term" value="P:signal transduction"/>
    <property type="evidence" value="ECO:0007669"/>
    <property type="project" value="InterPro"/>
</dbReference>
<dbReference type="PROSITE" id="PS50238">
    <property type="entry name" value="RHOGAP"/>
    <property type="match status" value="1"/>
</dbReference>
<keyword evidence="6" id="KW-1185">Reference proteome</keyword>
<dbReference type="InterPro" id="IPR000198">
    <property type="entry name" value="RhoGAP_dom"/>
</dbReference>
<dbReference type="EMBL" id="REGW02000001">
    <property type="protein sequence ID" value="KAE8300286.1"/>
    <property type="molecule type" value="Genomic_DNA"/>
</dbReference>
<feature type="compositionally biased region" description="Polar residues" evidence="3">
    <location>
        <begin position="345"/>
        <end position="368"/>
    </location>
</feature>
<feature type="domain" description="Rho-GAP" evidence="4">
    <location>
        <begin position="43"/>
        <end position="230"/>
    </location>
</feature>
<feature type="region of interest" description="Disordered" evidence="3">
    <location>
        <begin position="575"/>
        <end position="597"/>
    </location>
</feature>
<feature type="compositionally biased region" description="Polar residues" evidence="3">
    <location>
        <begin position="781"/>
        <end position="793"/>
    </location>
</feature>
<evidence type="ECO:0000313" key="6">
    <source>
        <dbReference type="Proteomes" id="UP000424527"/>
    </source>
</evidence>
<feature type="compositionally biased region" description="Low complexity" evidence="3">
    <location>
        <begin position="475"/>
        <end position="491"/>
    </location>
</feature>
<dbReference type="SMART" id="SM00324">
    <property type="entry name" value="RhoGAP"/>
    <property type="match status" value="1"/>
</dbReference>
<gene>
    <name evidence="5" type="ORF">D5F01_LYC00423</name>
</gene>
<keyword evidence="2" id="KW-0175">Coiled coil</keyword>
<evidence type="ECO:0000259" key="4">
    <source>
        <dbReference type="PROSITE" id="PS50238"/>
    </source>
</evidence>
<accession>A0A6G0J9Z4</accession>
<feature type="compositionally biased region" description="Basic and acidic residues" evidence="3">
    <location>
        <begin position="588"/>
        <end position="597"/>
    </location>
</feature>
<feature type="region of interest" description="Disordered" evidence="3">
    <location>
        <begin position="230"/>
        <end position="373"/>
    </location>
</feature>
<evidence type="ECO:0000313" key="5">
    <source>
        <dbReference type="EMBL" id="KAE8300286.1"/>
    </source>
</evidence>
<dbReference type="InterPro" id="IPR039102">
    <property type="entry name" value="FAM13"/>
</dbReference>
<feature type="compositionally biased region" description="Polar residues" evidence="3">
    <location>
        <begin position="461"/>
        <end position="474"/>
    </location>
</feature>
<dbReference type="Pfam" id="PF26116">
    <property type="entry name" value="FAM13A"/>
    <property type="match status" value="1"/>
</dbReference>
<feature type="compositionally biased region" description="Basic and acidic residues" evidence="3">
    <location>
        <begin position="446"/>
        <end position="455"/>
    </location>
</feature>
<dbReference type="PANTHER" id="PTHR15904">
    <property type="entry name" value="FAM13"/>
    <property type="match status" value="1"/>
</dbReference>
<sequence length="1034" mass="116973">MGAGAMTICHNKTAVQVKEDMKKMVQIPMLRPRTVKHTKLFGVSLFELQEKGLVENGVPLVLRRMVEHLRKHALDQEGLFRVNGNVRAVETLKQRLESGEDVDLLSESDSCTVASLLKRYLRDLPEGLVDSAVQQALIHHYQECGDDVSWSDMRDLLQQLPDVHHSLLRYLCHFLTLVECNHKENRMTAFNLATCVWTQCLPCGSWLTETENGSTEELSTLIIVKEAQMSDADTKKSPSHPSAKTPTPVPRTKAAQKNPPQSAEALNKSSTNTPQPRPRKRKVRKGKSDGMTQVLPQPRPRRSEKLPNARPLSIPIILPLTSELRSPSPEAMETAPIPLDRQDTSDTASQLSHLDVSPSGSMEALSSSQEEERPISPFYMSNHLSPVHCRPDVANYLDRTIRSAVEQHLFDPLGDQSSTSEDSHLTPCPPSPSVTPTARQRRRHQREQQEEDQRHRERNRASSIRADTNKENIPSSSASSSSSVGEDTSSSFDTQGGQSGHAERTPKARKSKHSPTLVQLTDNQDASTLTECVGERPAANHMEAFQKGNGISRKYGLASPPQTFRMKIQESPVTCDTGRVGGGGGEVRGSDPDCEKTSCEDVPRLDLTALTEDNNNWGEPVPAYSSLQRESMDREEARLSLHAGGRLIRQLLEEDSDPMLSPRFYAFGQCQQYLDDTEVPPSPPNAHSFVSRRRSSSLGSCDDEKEELTSAQLTKRIHILKKKIHRFEERFEEERKYRPSHSDKVANPEVLRWVNELAKLRKELKEHKLMKSEEDLPPLTRQRSNTLPKSFGSQLEKKPQQEKVAKPPVESTLETIMKKLQEKREEVNRPEDIKDMTREQIGAEKIALQKSLLYYESIHGRPVTKCERQIMKPLYDRYRLVKQILCRASTIPVIEEEDGSEDDGESKTQFTVTVRPEISVLGFLDHMDEEADGFISPVDELSPSKNTTDMRLSNLHSATMQELVEQLQEAREDKKRLRKDLKEFEDQFFRQNGRNVQKEDRSPLAAEYNEYKHVKAKLRLLEVLISKRDSTKII</sequence>
<feature type="region of interest" description="Disordered" evidence="3">
    <location>
        <begin position="769"/>
        <end position="809"/>
    </location>
</feature>
<organism evidence="5 6">
    <name type="scientific">Larimichthys crocea</name>
    <name type="common">Large yellow croaker</name>
    <name type="synonym">Pseudosciaena crocea</name>
    <dbReference type="NCBI Taxonomy" id="215358"/>
    <lineage>
        <taxon>Eukaryota</taxon>
        <taxon>Metazoa</taxon>
        <taxon>Chordata</taxon>
        <taxon>Craniata</taxon>
        <taxon>Vertebrata</taxon>
        <taxon>Euteleostomi</taxon>
        <taxon>Actinopterygii</taxon>
        <taxon>Neopterygii</taxon>
        <taxon>Teleostei</taxon>
        <taxon>Neoteleostei</taxon>
        <taxon>Acanthomorphata</taxon>
        <taxon>Eupercaria</taxon>
        <taxon>Sciaenidae</taxon>
        <taxon>Larimichthys</taxon>
    </lineage>
</organism>
<feature type="compositionally biased region" description="Polar residues" evidence="3">
    <location>
        <begin position="514"/>
        <end position="525"/>
    </location>
</feature>
<dbReference type="SUPFAM" id="SSF48350">
    <property type="entry name" value="GTPase activation domain, GAP"/>
    <property type="match status" value="1"/>
</dbReference>
<feature type="coiled-coil region" evidence="2">
    <location>
        <begin position="953"/>
        <end position="987"/>
    </location>
</feature>
<reference evidence="5 6" key="1">
    <citation type="submission" date="2019-07" db="EMBL/GenBank/DDBJ databases">
        <title>Chromosome genome assembly for large yellow croaker.</title>
        <authorList>
            <person name="Xiao S."/>
        </authorList>
    </citation>
    <scope>NUCLEOTIDE SEQUENCE [LARGE SCALE GENOMIC DNA]</scope>
    <source>
        <strain evidence="5">JMULYC20181020</strain>
        <tissue evidence="5">Muscle</tissue>
    </source>
</reference>
<evidence type="ECO:0000256" key="1">
    <source>
        <dbReference type="ARBA" id="ARBA00007549"/>
    </source>
</evidence>
<dbReference type="Gene3D" id="1.10.555.10">
    <property type="entry name" value="Rho GTPase activation protein"/>
    <property type="match status" value="1"/>
</dbReference>
<dbReference type="PANTHER" id="PTHR15904:SF18">
    <property type="entry name" value="PROTEIN FAM13A"/>
    <property type="match status" value="1"/>
</dbReference>